<comment type="similarity">
    <text evidence="2 6">Belongs to the fungal hydrophobin family.</text>
</comment>
<evidence type="ECO:0000256" key="1">
    <source>
        <dbReference type="ARBA" id="ARBA00004191"/>
    </source>
</evidence>
<dbReference type="EMBL" id="KQ085942">
    <property type="protein sequence ID" value="KLO14557.1"/>
    <property type="molecule type" value="Genomic_DNA"/>
</dbReference>
<organism evidence="7 8">
    <name type="scientific">Schizopora paradoxa</name>
    <dbReference type="NCBI Taxonomy" id="27342"/>
    <lineage>
        <taxon>Eukaryota</taxon>
        <taxon>Fungi</taxon>
        <taxon>Dikarya</taxon>
        <taxon>Basidiomycota</taxon>
        <taxon>Agaricomycotina</taxon>
        <taxon>Agaricomycetes</taxon>
        <taxon>Hymenochaetales</taxon>
        <taxon>Schizoporaceae</taxon>
        <taxon>Schizopora</taxon>
    </lineage>
</organism>
<evidence type="ECO:0000256" key="5">
    <source>
        <dbReference type="ARBA" id="ARBA00023157"/>
    </source>
</evidence>
<accession>A0A0H2RSI0</accession>
<reference evidence="7 8" key="1">
    <citation type="submission" date="2015-04" db="EMBL/GenBank/DDBJ databases">
        <title>Complete genome sequence of Schizopora paradoxa KUC8140, a cosmopolitan wood degrader in East Asia.</title>
        <authorList>
            <consortium name="DOE Joint Genome Institute"/>
            <person name="Min B."/>
            <person name="Park H."/>
            <person name="Jang Y."/>
            <person name="Kim J.-J."/>
            <person name="Kim K.H."/>
            <person name="Pangilinan J."/>
            <person name="Lipzen A."/>
            <person name="Riley R."/>
            <person name="Grigoriev I.V."/>
            <person name="Spatafora J.W."/>
            <person name="Choi I.-G."/>
        </authorList>
    </citation>
    <scope>NUCLEOTIDE SEQUENCE [LARGE SCALE GENOMIC DNA]</scope>
    <source>
        <strain evidence="7 8">KUC8140</strain>
    </source>
</reference>
<dbReference type="CDD" id="cd23507">
    <property type="entry name" value="hydrophobin_I"/>
    <property type="match status" value="1"/>
</dbReference>
<keyword evidence="3 6" id="KW-0134">Cell wall</keyword>
<evidence type="ECO:0000256" key="3">
    <source>
        <dbReference type="ARBA" id="ARBA00022512"/>
    </source>
</evidence>
<evidence type="ECO:0000256" key="6">
    <source>
        <dbReference type="RuleBase" id="RU365009"/>
    </source>
</evidence>
<dbReference type="InterPro" id="IPR001338">
    <property type="entry name" value="Class_I_Hydrophobin"/>
</dbReference>
<dbReference type="AlphaFoldDB" id="A0A0H2RSI0"/>
<dbReference type="GO" id="GO:0009277">
    <property type="term" value="C:fungal-type cell wall"/>
    <property type="evidence" value="ECO:0007669"/>
    <property type="project" value="InterPro"/>
</dbReference>
<keyword evidence="8" id="KW-1185">Reference proteome</keyword>
<feature type="signal peptide" evidence="6">
    <location>
        <begin position="1"/>
        <end position="18"/>
    </location>
</feature>
<comment type="subcellular location">
    <subcellularLocation>
        <location evidence="1 6">Secreted</location>
        <location evidence="1 6">Cell wall</location>
    </subcellularLocation>
</comment>
<gene>
    <name evidence="7" type="ORF">SCHPADRAFT_903233</name>
</gene>
<evidence type="ECO:0000313" key="7">
    <source>
        <dbReference type="EMBL" id="KLO14557.1"/>
    </source>
</evidence>
<evidence type="ECO:0000256" key="4">
    <source>
        <dbReference type="ARBA" id="ARBA00022525"/>
    </source>
</evidence>
<protein>
    <recommendedName>
        <fullName evidence="6">Hydrophobin</fullName>
    </recommendedName>
</protein>
<dbReference type="GO" id="GO:0005199">
    <property type="term" value="F:structural constituent of cell wall"/>
    <property type="evidence" value="ECO:0007669"/>
    <property type="project" value="InterPro"/>
</dbReference>
<dbReference type="Proteomes" id="UP000053477">
    <property type="component" value="Unassembled WGS sequence"/>
</dbReference>
<dbReference type="InParanoid" id="A0A0H2RSI0"/>
<name>A0A0H2RSI0_9AGAM</name>
<sequence>MLFNKLALLAFVPLLAVATPMPQDNQECDVGSLSCCQSTQTASTASSSLLGLLSILGVVLDGITGEIGVTCSPITGVGVSGTSW</sequence>
<dbReference type="Pfam" id="PF01185">
    <property type="entry name" value="Hydrophobin"/>
    <property type="match status" value="1"/>
</dbReference>
<keyword evidence="5 6" id="KW-1015">Disulfide bond</keyword>
<evidence type="ECO:0000256" key="2">
    <source>
        <dbReference type="ARBA" id="ARBA00010446"/>
    </source>
</evidence>
<keyword evidence="6" id="KW-0732">Signal</keyword>
<proteinExistence type="inferred from homology"/>
<evidence type="ECO:0000313" key="8">
    <source>
        <dbReference type="Proteomes" id="UP000053477"/>
    </source>
</evidence>
<feature type="chain" id="PRO_5013987096" description="Hydrophobin" evidence="6">
    <location>
        <begin position="19"/>
        <end position="84"/>
    </location>
</feature>
<dbReference type="SMART" id="SM00075">
    <property type="entry name" value="HYDRO"/>
    <property type="match status" value="1"/>
</dbReference>
<keyword evidence="4 6" id="KW-0964">Secreted</keyword>